<dbReference type="InterPro" id="IPR024973">
    <property type="entry name" value="ESPR"/>
</dbReference>
<dbReference type="InterPro" id="IPR008638">
    <property type="entry name" value="FhaB/CdiA-like_TPS"/>
</dbReference>
<evidence type="ECO:0000313" key="4">
    <source>
        <dbReference type="Proteomes" id="UP000254176"/>
    </source>
</evidence>
<dbReference type="InterPro" id="IPR008619">
    <property type="entry name" value="Filamentous_hemagglutn_rpt"/>
</dbReference>
<dbReference type="Proteomes" id="UP000254176">
    <property type="component" value="Unassembled WGS sequence"/>
</dbReference>
<feature type="region of interest" description="Disordered" evidence="1">
    <location>
        <begin position="2249"/>
        <end position="2275"/>
    </location>
</feature>
<dbReference type="SMART" id="SM00912">
    <property type="entry name" value="Haemagg_act"/>
    <property type="match status" value="1"/>
</dbReference>
<dbReference type="Pfam" id="PF13332">
    <property type="entry name" value="Fil_haemagg_2"/>
    <property type="match status" value="2"/>
</dbReference>
<evidence type="ECO:0000256" key="1">
    <source>
        <dbReference type="SAM" id="MobiDB-lite"/>
    </source>
</evidence>
<dbReference type="NCBIfam" id="TIGR01901">
    <property type="entry name" value="adhes_NPXG"/>
    <property type="match status" value="1"/>
</dbReference>
<dbReference type="Pfam" id="PF05860">
    <property type="entry name" value="TPS"/>
    <property type="match status" value="1"/>
</dbReference>
<dbReference type="Gene3D" id="2.160.20.10">
    <property type="entry name" value="Single-stranded right-handed beta-helix, Pectin lyase-like"/>
    <property type="match status" value="1"/>
</dbReference>
<organism evidence="3 4">
    <name type="scientific">Neisseria meningitidis</name>
    <dbReference type="NCBI Taxonomy" id="487"/>
    <lineage>
        <taxon>Bacteria</taxon>
        <taxon>Pseudomonadati</taxon>
        <taxon>Pseudomonadota</taxon>
        <taxon>Betaproteobacteria</taxon>
        <taxon>Neisseriales</taxon>
        <taxon>Neisseriaceae</taxon>
        <taxon>Neisseria</taxon>
    </lineage>
</organism>
<sequence>MNKTLYRVIFNRKRGAVVAVAETTKREGKSCADSDSGSAHVKSVPFGTTHAPVCRSNIFSFSLLGFSLCLAVGTANIAFADGIIADKAAPKTQQATILQTGNGIPQVNIQTPTSAGVSVNQYAQFDVGNRGAILNNSRSNTQTQLGGWIQGNPWLARGEARVVVNQINSSHSSQMNGYIEVGGRRAEVVIANPAGIAVNGGGFINASRATLTTGQPQYQAGDLSGFKIRQGNVVIAGHGLDARDTDFTQILSHAVKIDGPVWGKDVRVVAGQNDVVATGNAHSPILNNAAANTSNNTANNGTHIPLFAIDTGKLGGMYANKITLISTAEQAGIRNQGQLFASSGNVAIDANGRLVNSGTMAAANAKDTDNTAEHKVNIRSQGVENSGTAVSQQGTQIHSQSIQNTGTLLSSGEILIHNSGSLKNETSGTIEAARLAIDTDTLNNQGKLSQTGSQKLHIDAQGKMDNRGRMGLQDTAPTASNGSSNQTGNSYNASFHSSTTTPTTATGTGTATVSISNITAPTFADGTIRTHGALDNSGSIIANGQTDVSAQQGLNNAGQIDIHQLNAKGSAFDNHNGTIISDAVHIQAGSLNNQNGNITTRQQLEIETDQLDNAHGKLLSAEIADLAVSGSLNNQNGEIATNQQLIIHDGQQSTAVIDNTNGTIQSGRDVAIQAKSLSNNGTLAADNKLDIALQDDFYVERNIVAGNELSLSTRGSLKNSHTLQAGKRIRIKANNLDNAAQGNIQSGGATDIGTQHNLTNRGLIDGQQTKIQAGQMNNIGTGRIYGDNIAIAATRLDNQDENGTGAAIAARENLNLGIGQLNNRENSLIYSGNDMAVGGALDTNGQATGKAQRIHNAGATIEAAGKMRLGVEKLHNTNEHLKTQLVETGREHIVDYEAFGRHELLREGTQHELGWSVYNDESDHLRTPDGAAHENWHKYDYEKVTQKTQVTQTAPAKIISGNDLTIDGKEVFNTDSQIIAGGNLLVQTEKDGLHNEQTFGEKKVFSENGKLHSYWREKHKGRDSTGHSEQNYTLPEEITRNISLGSFAYESHRKALSHHAPSQGTELPQSNGISLPYTSNSFTPLPSSSLYIINPVNKGYLVETDPRFANYRQWLGSDYMLDSLKLDPNNLHKRLGDGYYEQRLINEQIAELTGHRRLDGYQNDEEQFKALMDNGATAARSMNLSVGIALSAEQVAQLTSDIVWLVQKEVKLPDGGTQTVLVPQVYVRVKNGDIDGKGALLSGSNTQINVSGSLKNSGTIAGRNALIINTDTLDNIGGRIHAQKSAVTATQDINNIGGILSVEQTLLLNAGNNINSQSTAASSQNTQGSSTYLDRMAGIYITGKEKGVLAAQAGKDINIIAGQISNQSEQGQTRLQAGRDINLDTVQTSKHQATHFDADNHVIRGSTNEVGSSIQTKGDVTLLSGNNLNAKAAEVSSANGTLAVSAKNDINISAGINTTHVDDASKHTGRSGGGNKLIITDKAQSHNETAQSSTFDGRQVVLQAGNDANILGSNVISDNGTRIQAGNHVRIGTTQTQSQSETYHQTQKSGLMSAGIGFTIGSKTNTQENQSQSNEHTGSTVGSLKGDTTIVAGKHYEQIGSTVSSPEGNNIIHAQSIDIQAAHNKLNSNTTQTYEQKGLTVAFSSPVTDLAQQAIAVAQSSKQVGQSKNGRVNAMAAANAGWQAYQTGKSAQNLANGTTNAKQVSISITYGEQQNRQTTQVQASQAQASQIQAGGKTTLIATGAAEQSNINIAGSDIAGKAGTILIADNDITLQSAEQSNTERSQNKSAGWNAGAAVSFGQGGWSLGVTAGGNVGKGYGNGDSVTHRHSHIGDKGSQTLIQSGGDTTIKGAQVRGKGVQVNAKNLSIQSVQDSETYQSKQQNASAQVTVGYGFSASGDYSQSKIRANHASVTEQSGIYAGEDGYQIKVGNHTDLKGGIITSTPSAEDKGKNRFQTATLTASDIQNHSQYKGESFGLGASASVSGKTLGQGAQNKPQNKHLTSVADKNSASSSVGYGSDSDSQSSITKSGINTRNIQITDEAAQIRLTGKTAAQTKADIGTNVTTDTAERHSGSLKNTFNREAVQNELDLQREVTQEFDKTRQGVKQELYAVVDSKRAQATQERLKNGGYDNDKSRALNKEANELDEKIRWLDAGLGLVWGAGSSDMAWSMFATTQADRAVRSATAPKEMWFHKKIIDEKTGKVSFDTRQIWSLNDLSKEELASIQDTNGKVITVSNPGIFNNREDSLSNAAKQNRNSTNGSGVIAVMNPPTGKYKSDSNNKIKDFLWLSSSLVSELMYVGYDQLNNKVFQGYLPKTNSEKLNQDIYREVQKMGNGWSVDTSNHSRGGITASVSLKDWVNNQKQNGIAPIRKARFYGTATNVQNDYADVLQKNGYTYTGADGKTYNSGAYSIVHDKDFVGNKWIPFLLGNNETTKGACKGFCYSHSSYFAEVPEQYQRDASGEYVIRDGKKVETEAWKDYKSIWGEPTEKDENGKYINKYIPKLINPNKPNGEKYEDKPF</sequence>
<dbReference type="InterPro" id="IPR010069">
    <property type="entry name" value="CdiA_FHA1_rpt"/>
</dbReference>
<dbReference type="InterPro" id="IPR012334">
    <property type="entry name" value="Pectin_lyas_fold"/>
</dbReference>
<feature type="compositionally biased region" description="Polar residues" evidence="1">
    <location>
        <begin position="2249"/>
        <end position="2261"/>
    </location>
</feature>
<feature type="compositionally biased region" description="Polar residues" evidence="1">
    <location>
        <begin position="1561"/>
        <end position="1582"/>
    </location>
</feature>
<dbReference type="Pfam" id="PF05594">
    <property type="entry name" value="Fil_haemagg"/>
    <property type="match status" value="9"/>
</dbReference>
<evidence type="ECO:0000259" key="2">
    <source>
        <dbReference type="SMART" id="SM00912"/>
    </source>
</evidence>
<reference evidence="3 4" key="1">
    <citation type="submission" date="2018-06" db="EMBL/GenBank/DDBJ databases">
        <authorList>
            <consortium name="Pathogen Informatics"/>
            <person name="Doyle S."/>
        </authorList>
    </citation>
    <scope>NUCLEOTIDE SEQUENCE [LARGE SCALE GENOMIC DNA]</scope>
    <source>
        <strain evidence="3 4">NCTC8554</strain>
    </source>
</reference>
<name>A0A378WCC3_NEIME</name>
<dbReference type="InterPro" id="IPR011050">
    <property type="entry name" value="Pectin_lyase_fold/virulence"/>
</dbReference>
<dbReference type="GO" id="GO:0003824">
    <property type="term" value="F:catalytic activity"/>
    <property type="evidence" value="ECO:0007669"/>
    <property type="project" value="UniProtKB-ARBA"/>
</dbReference>
<feature type="region of interest" description="Disordered" evidence="1">
    <location>
        <begin position="465"/>
        <end position="507"/>
    </location>
</feature>
<accession>A0A378WCC3</accession>
<feature type="region of interest" description="Disordered" evidence="1">
    <location>
        <begin position="384"/>
        <end position="403"/>
    </location>
</feature>
<protein>
    <submittedName>
        <fullName evidence="3">Hemagglutinin/hemolysin-related protein TpsA2</fullName>
    </submittedName>
</protein>
<feature type="domain" description="Filamentous haemagglutinin FhaB/tRNA nuclease CdiA-like TPS" evidence="2">
    <location>
        <begin position="101"/>
        <end position="221"/>
    </location>
</feature>
<dbReference type="SUPFAM" id="SSF51126">
    <property type="entry name" value="Pectin lyase-like"/>
    <property type="match status" value="1"/>
</dbReference>
<dbReference type="NCBIfam" id="TIGR01731">
    <property type="entry name" value="fil_hemag_20aa"/>
    <property type="match status" value="12"/>
</dbReference>
<dbReference type="Pfam" id="PF13018">
    <property type="entry name" value="ESPR"/>
    <property type="match status" value="1"/>
</dbReference>
<feature type="compositionally biased region" description="Polar residues" evidence="1">
    <location>
        <begin position="1983"/>
        <end position="2007"/>
    </location>
</feature>
<dbReference type="InterPro" id="IPR025157">
    <property type="entry name" value="Hemagglutinin_rpt"/>
</dbReference>
<dbReference type="RefSeq" id="WP_082301642.1">
    <property type="nucleotide sequence ID" value="NZ_CP020401.2"/>
</dbReference>
<feature type="compositionally biased region" description="Polar residues" evidence="1">
    <location>
        <begin position="475"/>
        <end position="498"/>
    </location>
</feature>
<evidence type="ECO:0000313" key="3">
    <source>
        <dbReference type="EMBL" id="SUA29915.1"/>
    </source>
</evidence>
<feature type="region of interest" description="Disordered" evidence="1">
    <location>
        <begin position="1983"/>
        <end position="2027"/>
    </location>
</feature>
<gene>
    <name evidence="3" type="primary">tpsA2_1</name>
    <name evidence="3" type="ORF">NCTC8554_01948</name>
</gene>
<feature type="compositionally biased region" description="Low complexity" evidence="1">
    <location>
        <begin position="2008"/>
        <end position="2027"/>
    </location>
</feature>
<feature type="region of interest" description="Disordered" evidence="1">
    <location>
        <begin position="1561"/>
        <end position="1584"/>
    </location>
</feature>
<proteinExistence type="predicted"/>
<dbReference type="EMBL" id="UGRP01000002">
    <property type="protein sequence ID" value="SUA29915.1"/>
    <property type="molecule type" value="Genomic_DNA"/>
</dbReference>